<accession>A0AB35M3I8</accession>
<dbReference type="EMBL" id="JACANG010000032">
    <property type="protein sequence ID" value="MDM1719915.1"/>
    <property type="molecule type" value="Genomic_DNA"/>
</dbReference>
<organism evidence="1 2">
    <name type="scientific">Acinetobacter towneri</name>
    <dbReference type="NCBI Taxonomy" id="202956"/>
    <lineage>
        <taxon>Bacteria</taxon>
        <taxon>Pseudomonadati</taxon>
        <taxon>Pseudomonadota</taxon>
        <taxon>Gammaproteobacteria</taxon>
        <taxon>Moraxellales</taxon>
        <taxon>Moraxellaceae</taxon>
        <taxon>Acinetobacter</taxon>
    </lineage>
</organism>
<name>A0AB35M3I8_9GAMM</name>
<proteinExistence type="predicted"/>
<reference evidence="1" key="1">
    <citation type="submission" date="2020-06" db="EMBL/GenBank/DDBJ databases">
        <authorList>
            <person name="Dong N."/>
        </authorList>
    </citation>
    <scope>NUCLEOTIDE SEQUENCE</scope>
    <source>
        <strain evidence="1">DF49-4</strain>
    </source>
</reference>
<protein>
    <submittedName>
        <fullName evidence="1">Uncharacterized protein</fullName>
    </submittedName>
</protein>
<dbReference type="Proteomes" id="UP001174419">
    <property type="component" value="Unassembled WGS sequence"/>
</dbReference>
<sequence length="419" mass="46342">MGSNAIIIGEDEQHPLVEISVTDSKQEKEYKKIPFLDALSNIASVAAQAAPALMTAAEVANKHIMEVVIHGDLAKAADGNGLRAFSRATNGEFTEHARLYHADSLSNLVNAAAVWQIASVIVAQKHLADINRKLEDLQDGVNQISDFQHTERKTRIQAIFDSLKEKIEVLTIANPEQRKVILNTSILSKYDDDLKQIYLHLKADLEKYGLQKIEHKEIFGTADLKAGIEKKVKEVNELAELAFLCLSLRLICCHLMDHLGDMDLIKGLIQQRIVQELENLTLLNTQLKESIVGEINAMKSWVNKAQKTFDHKTRGTNTVMLPLGFGSIGGRLASFAATATAVAVSGSNMPSILDKRKQELLQTVEKFSENFTEKSIFAKGIAEQGIQALIAKEPPIKLAFKKLDDQHFLCMNTGEKIAV</sequence>
<dbReference type="AlphaFoldDB" id="A0AB35M3I8"/>
<evidence type="ECO:0000313" key="1">
    <source>
        <dbReference type="EMBL" id="MDM1719915.1"/>
    </source>
</evidence>
<comment type="caution">
    <text evidence="1">The sequence shown here is derived from an EMBL/GenBank/DDBJ whole genome shotgun (WGS) entry which is preliminary data.</text>
</comment>
<dbReference type="RefSeq" id="WP_286381423.1">
    <property type="nucleotide sequence ID" value="NZ_JACANG010000032.1"/>
</dbReference>
<evidence type="ECO:0000313" key="2">
    <source>
        <dbReference type="Proteomes" id="UP001174419"/>
    </source>
</evidence>
<gene>
    <name evidence="1" type="ORF">HX110_12470</name>
</gene>
<reference evidence="1" key="2">
    <citation type="journal article" date="2022" name="Sci. Total Environ.">
        <title>Prevalence, transmission, and molecular epidemiology of tet(X)-positive bacteria among humans, animals, and environmental niches in China: An epidemiological, and genomic-based study.</title>
        <authorList>
            <person name="Dong N."/>
            <person name="Zeng Y."/>
            <person name="Cai C."/>
            <person name="Sun C."/>
            <person name="Lu J."/>
            <person name="Liu C."/>
            <person name="Zhou H."/>
            <person name="Sun Q."/>
            <person name="Shu L."/>
            <person name="Wang H."/>
            <person name="Wang Y."/>
            <person name="Wang S."/>
            <person name="Wu C."/>
            <person name="Chan E.W."/>
            <person name="Chen G."/>
            <person name="Shen Z."/>
            <person name="Chen S."/>
            <person name="Zhang R."/>
        </authorList>
    </citation>
    <scope>NUCLEOTIDE SEQUENCE</scope>
    <source>
        <strain evidence="1">DF49-4</strain>
    </source>
</reference>